<dbReference type="EC" id="1.8.3.2" evidence="7"/>
<dbReference type="EMBL" id="MN604016">
    <property type="protein sequence ID" value="QIQ08588.1"/>
    <property type="molecule type" value="Genomic_DNA"/>
</dbReference>
<reference evidence="9" key="1">
    <citation type="journal article" date="2020" name="MBio">
        <title>A New Family of DNA Viruses Causing Disease in Crustaceans from Diverse Aquatic Biomes.</title>
        <authorList>
            <person name="Subramaniam K."/>
            <person name="Behringer D.C."/>
            <person name="Bojko J."/>
            <person name="Yutin N."/>
            <person name="Clark A.S."/>
            <person name="Bateman K.S."/>
            <person name="van Aerle R."/>
            <person name="Bass D."/>
            <person name="Kerr R.C."/>
            <person name="Koonin E.V."/>
            <person name="Stentiford G.D."/>
            <person name="Waltzek T.B."/>
        </authorList>
    </citation>
    <scope>NUCLEOTIDE SEQUENCE</scope>
</reference>
<comment type="cofactor">
    <cofactor evidence="1 7">
        <name>FAD</name>
        <dbReference type="ChEBI" id="CHEBI:57692"/>
    </cofactor>
</comment>
<evidence type="ECO:0000256" key="1">
    <source>
        <dbReference type="ARBA" id="ARBA00001974"/>
    </source>
</evidence>
<gene>
    <name evidence="9" type="primary">ORF23</name>
</gene>
<dbReference type="Pfam" id="PF04777">
    <property type="entry name" value="Evr1_Alr"/>
    <property type="match status" value="1"/>
</dbReference>
<proteinExistence type="predicted"/>
<keyword evidence="3 7" id="KW-0274">FAD</keyword>
<evidence type="ECO:0000256" key="7">
    <source>
        <dbReference type="RuleBase" id="RU371123"/>
    </source>
</evidence>
<feature type="domain" description="ERV/ALR sulfhydryl oxidase" evidence="8">
    <location>
        <begin position="1"/>
        <end position="90"/>
    </location>
</feature>
<evidence type="ECO:0000256" key="2">
    <source>
        <dbReference type="ARBA" id="ARBA00022630"/>
    </source>
</evidence>
<evidence type="ECO:0000256" key="4">
    <source>
        <dbReference type="ARBA" id="ARBA00023002"/>
    </source>
</evidence>
<keyword evidence="2 7" id="KW-0285">Flavoprotein</keyword>
<evidence type="ECO:0000256" key="6">
    <source>
        <dbReference type="ARBA" id="ARBA00048864"/>
    </source>
</evidence>
<sequence length="151" mass="17650">MDWRTKCGPVTWRVLHALAAKFSKHSELERVVFGILNTIPCTSCRVDSLRAWNNKPIDSRIEFFLFNLHNSVNAKLGRPSFPIKHLAMYYTPDNLKTIFTRDLFVVNLVSESIGENWLGIVTNDLFTREERLAYSNYKNKQNLQYLRNINL</sequence>
<evidence type="ECO:0000313" key="9">
    <source>
        <dbReference type="EMBL" id="QIQ08588.1"/>
    </source>
</evidence>
<keyword evidence="5" id="KW-1015">Disulfide bond</keyword>
<protein>
    <recommendedName>
        <fullName evidence="7">Sulfhydryl oxidase</fullName>
        <ecNumber evidence="7">1.8.3.2</ecNumber>
    </recommendedName>
</protein>
<dbReference type="SUPFAM" id="SSF69000">
    <property type="entry name" value="FAD-dependent thiol oxidase"/>
    <property type="match status" value="1"/>
</dbReference>
<organism evidence="9">
    <name type="scientific">Dikerogammarus haemobaphes virus 1</name>
    <dbReference type="NCBI Taxonomy" id="2704946"/>
    <lineage>
        <taxon>Viruses</taxon>
    </lineage>
</organism>
<evidence type="ECO:0000259" key="8">
    <source>
        <dbReference type="PROSITE" id="PS51324"/>
    </source>
</evidence>
<dbReference type="PROSITE" id="PS51324">
    <property type="entry name" value="ERV_ALR"/>
    <property type="match status" value="1"/>
</dbReference>
<dbReference type="Gene3D" id="1.20.120.310">
    <property type="entry name" value="ERV/ALR sulfhydryl oxidase domain"/>
    <property type="match status" value="1"/>
</dbReference>
<dbReference type="InterPro" id="IPR017905">
    <property type="entry name" value="ERV/ALR_sulphydryl_oxidase"/>
</dbReference>
<accession>A0A6G9HDF3</accession>
<name>A0A6G9HDF3_9VIRU</name>
<dbReference type="InterPro" id="IPR036774">
    <property type="entry name" value="ERV/ALR_sulphydryl_oxid_sf"/>
</dbReference>
<evidence type="ECO:0000256" key="5">
    <source>
        <dbReference type="ARBA" id="ARBA00023157"/>
    </source>
</evidence>
<comment type="catalytic activity">
    <reaction evidence="6 7">
        <text>2 R'C(R)SH + O2 = R'C(R)S-S(R)CR' + H2O2</text>
        <dbReference type="Rhea" id="RHEA:17357"/>
        <dbReference type="ChEBI" id="CHEBI:15379"/>
        <dbReference type="ChEBI" id="CHEBI:16240"/>
        <dbReference type="ChEBI" id="CHEBI:16520"/>
        <dbReference type="ChEBI" id="CHEBI:17412"/>
        <dbReference type="EC" id="1.8.3.2"/>
    </reaction>
</comment>
<dbReference type="GO" id="GO:0016972">
    <property type="term" value="F:thiol oxidase activity"/>
    <property type="evidence" value="ECO:0007669"/>
    <property type="project" value="UniProtKB-EC"/>
</dbReference>
<keyword evidence="4 7" id="KW-0560">Oxidoreductase</keyword>
<evidence type="ECO:0000256" key="3">
    <source>
        <dbReference type="ARBA" id="ARBA00022827"/>
    </source>
</evidence>